<keyword evidence="1" id="KW-1133">Transmembrane helix</keyword>
<evidence type="ECO:0000313" key="3">
    <source>
        <dbReference type="WBParaSite" id="HCON_00055050-00001"/>
    </source>
</evidence>
<organism evidence="2 3">
    <name type="scientific">Haemonchus contortus</name>
    <name type="common">Barber pole worm</name>
    <dbReference type="NCBI Taxonomy" id="6289"/>
    <lineage>
        <taxon>Eukaryota</taxon>
        <taxon>Metazoa</taxon>
        <taxon>Ecdysozoa</taxon>
        <taxon>Nematoda</taxon>
        <taxon>Chromadorea</taxon>
        <taxon>Rhabditida</taxon>
        <taxon>Rhabditina</taxon>
        <taxon>Rhabditomorpha</taxon>
        <taxon>Strongyloidea</taxon>
        <taxon>Trichostrongylidae</taxon>
        <taxon>Haemonchus</taxon>
    </lineage>
</organism>
<accession>A0A7I4Y787</accession>
<dbReference type="OrthoDB" id="10439315at2759"/>
<keyword evidence="2" id="KW-1185">Reference proteome</keyword>
<evidence type="ECO:0000256" key="1">
    <source>
        <dbReference type="SAM" id="Phobius"/>
    </source>
</evidence>
<dbReference type="AlphaFoldDB" id="A0A7I4Y787"/>
<keyword evidence="1" id="KW-0472">Membrane</keyword>
<feature type="transmembrane region" description="Helical" evidence="1">
    <location>
        <begin position="6"/>
        <end position="27"/>
    </location>
</feature>
<dbReference type="WBParaSite" id="HCON_00055050-00001">
    <property type="protein sequence ID" value="HCON_00055050-00001"/>
    <property type="gene ID" value="HCON_00055050"/>
</dbReference>
<dbReference type="Proteomes" id="UP000025227">
    <property type="component" value="Unplaced"/>
</dbReference>
<proteinExistence type="predicted"/>
<keyword evidence="1" id="KW-0812">Transmembrane</keyword>
<reference evidence="3" key="1">
    <citation type="submission" date="2020-12" db="UniProtKB">
        <authorList>
            <consortium name="WormBaseParasite"/>
        </authorList>
    </citation>
    <scope>IDENTIFICATION</scope>
    <source>
        <strain evidence="3">MHco3</strain>
    </source>
</reference>
<protein>
    <submittedName>
        <fullName evidence="3">Uncharacterized protein</fullName>
    </submittedName>
</protein>
<sequence>TVIQQIHHQYIMFFYYLIFFCLLYDVLDEDCDAHIILGHSTKWNPISKGLGDEKLSGDWPEYIDEVVERATDSLPLFESLRLGEISRSKPRLFQRSKMFREVGF</sequence>
<evidence type="ECO:0000313" key="2">
    <source>
        <dbReference type="Proteomes" id="UP000025227"/>
    </source>
</evidence>
<name>A0A7I4Y787_HAECO</name>